<accession>A0A419HPW6</accession>
<reference evidence="1 2" key="1">
    <citation type="submission" date="2018-09" db="EMBL/GenBank/DDBJ databases">
        <title>YIM PH 21725 draft genome.</title>
        <authorList>
            <person name="Miao C."/>
        </authorList>
    </citation>
    <scope>NUCLEOTIDE SEQUENCE [LARGE SCALE GENOMIC DNA]</scope>
    <source>
        <strain evidence="2">YIM PH21725</strain>
    </source>
</reference>
<comment type="caution">
    <text evidence="1">The sequence shown here is derived from an EMBL/GenBank/DDBJ whole genome shotgun (WGS) entry which is preliminary data.</text>
</comment>
<keyword evidence="2" id="KW-1185">Reference proteome</keyword>
<dbReference type="OrthoDB" id="3627045at2"/>
<protein>
    <recommendedName>
        <fullName evidence="3">PE domain-containing protein</fullName>
    </recommendedName>
</protein>
<dbReference type="AlphaFoldDB" id="A0A419HPW6"/>
<evidence type="ECO:0008006" key="3">
    <source>
        <dbReference type="Google" id="ProtNLM"/>
    </source>
</evidence>
<name>A0A419HPW6_9PSEU</name>
<organism evidence="1 2">
    <name type="scientific">Amycolatopsis panacis</name>
    <dbReference type="NCBI Taxonomy" id="2340917"/>
    <lineage>
        <taxon>Bacteria</taxon>
        <taxon>Bacillati</taxon>
        <taxon>Actinomycetota</taxon>
        <taxon>Actinomycetes</taxon>
        <taxon>Pseudonocardiales</taxon>
        <taxon>Pseudonocardiaceae</taxon>
        <taxon>Amycolatopsis</taxon>
    </lineage>
</organism>
<dbReference type="Proteomes" id="UP000285112">
    <property type="component" value="Unassembled WGS sequence"/>
</dbReference>
<evidence type="ECO:0000313" key="1">
    <source>
        <dbReference type="EMBL" id="RJQ78390.1"/>
    </source>
</evidence>
<gene>
    <name evidence="1" type="ORF">D5S19_27720</name>
</gene>
<sequence>MQVDGYGPGGGYVFNAEEAGGVIKQWEDLLVGLREDLENARAVAYVTAPADEVASHVFIDNGARPSGQSLLAEHQAMVDYTTNFITALKAAKNKITVAEQEAADSVKKSGDV</sequence>
<evidence type="ECO:0000313" key="2">
    <source>
        <dbReference type="Proteomes" id="UP000285112"/>
    </source>
</evidence>
<dbReference type="EMBL" id="QZFV01000131">
    <property type="protein sequence ID" value="RJQ78390.1"/>
    <property type="molecule type" value="Genomic_DNA"/>
</dbReference>
<proteinExistence type="predicted"/>